<evidence type="ECO:0000259" key="1">
    <source>
        <dbReference type="PROSITE" id="PS51677"/>
    </source>
</evidence>
<accession>A0A5R9K7Q0</accession>
<dbReference type="Proteomes" id="UP000309788">
    <property type="component" value="Unassembled WGS sequence"/>
</dbReference>
<dbReference type="RefSeq" id="WP_138283242.1">
    <property type="nucleotide sequence ID" value="NZ_BMGE01000006.1"/>
</dbReference>
<reference evidence="2 3" key="1">
    <citation type="submission" date="2019-05" db="EMBL/GenBank/DDBJ databases">
        <authorList>
            <person name="Qu J.-H."/>
        </authorList>
    </citation>
    <scope>NUCLEOTIDE SEQUENCE [LARGE SCALE GENOMIC DNA]</scope>
    <source>
        <strain evidence="2 3">Z12</strain>
    </source>
</reference>
<dbReference type="Gene3D" id="3.20.20.370">
    <property type="entry name" value="Glycoside hydrolase/deacetylase"/>
    <property type="match status" value="1"/>
</dbReference>
<sequence length="259" mass="29564">MSIFLISCRESSENHENSGIAISFDDHFINEWHDLRPLFRKYNAKVTFFITCGKSLTEEEIRQLKALQEDGHEIGFHGTIHGKSTELIASLGPQKFAETELFPGLNYLSEAGFYPKSYAHPGGNHNDEADSVLFANGFKILRDVAISRRKLYGIPVYTLAPRIMSWIFYPFGHERKVDALLIDTDAELKEEEMNEAIEKAKQTNSALMLFGHAPLHSAPQNGEYGFDVRFLEKILKEAQRRNLKFYTMSQLPDVNKNAF</sequence>
<dbReference type="EMBL" id="VCEI01000029">
    <property type="protein sequence ID" value="TLU89890.1"/>
    <property type="molecule type" value="Genomic_DNA"/>
</dbReference>
<dbReference type="GO" id="GO:0016810">
    <property type="term" value="F:hydrolase activity, acting on carbon-nitrogen (but not peptide) bonds"/>
    <property type="evidence" value="ECO:0007669"/>
    <property type="project" value="InterPro"/>
</dbReference>
<dbReference type="AlphaFoldDB" id="A0A5R9K7Q0"/>
<comment type="caution">
    <text evidence="2">The sequence shown here is derived from an EMBL/GenBank/DDBJ whole genome shotgun (WGS) entry which is preliminary data.</text>
</comment>
<dbReference type="InterPro" id="IPR002509">
    <property type="entry name" value="NODB_dom"/>
</dbReference>
<evidence type="ECO:0000313" key="2">
    <source>
        <dbReference type="EMBL" id="TLU89890.1"/>
    </source>
</evidence>
<evidence type="ECO:0000313" key="3">
    <source>
        <dbReference type="Proteomes" id="UP000309788"/>
    </source>
</evidence>
<organism evidence="2 3">
    <name type="scientific">Dyadobacter sediminis</name>
    <dbReference type="NCBI Taxonomy" id="1493691"/>
    <lineage>
        <taxon>Bacteria</taxon>
        <taxon>Pseudomonadati</taxon>
        <taxon>Bacteroidota</taxon>
        <taxon>Cytophagia</taxon>
        <taxon>Cytophagales</taxon>
        <taxon>Spirosomataceae</taxon>
        <taxon>Dyadobacter</taxon>
    </lineage>
</organism>
<name>A0A5R9K7Q0_9BACT</name>
<feature type="domain" description="NodB homology" evidence="1">
    <location>
        <begin position="18"/>
        <end position="246"/>
    </location>
</feature>
<protein>
    <submittedName>
        <fullName evidence="2">Polysaccharide deacetylase</fullName>
    </submittedName>
</protein>
<dbReference type="GO" id="GO:0005975">
    <property type="term" value="P:carbohydrate metabolic process"/>
    <property type="evidence" value="ECO:0007669"/>
    <property type="project" value="InterPro"/>
</dbReference>
<gene>
    <name evidence="2" type="ORF">FEM55_20390</name>
</gene>
<keyword evidence="3" id="KW-1185">Reference proteome</keyword>
<dbReference type="OrthoDB" id="2795102at2"/>
<proteinExistence type="predicted"/>
<dbReference type="Pfam" id="PF01522">
    <property type="entry name" value="Polysacc_deac_1"/>
    <property type="match status" value="1"/>
</dbReference>
<dbReference type="PROSITE" id="PS51677">
    <property type="entry name" value="NODB"/>
    <property type="match status" value="1"/>
</dbReference>
<dbReference type="SUPFAM" id="SSF88713">
    <property type="entry name" value="Glycoside hydrolase/deacetylase"/>
    <property type="match status" value="1"/>
</dbReference>
<dbReference type="InterPro" id="IPR011330">
    <property type="entry name" value="Glyco_hydro/deAcase_b/a-brl"/>
</dbReference>